<evidence type="ECO:0000259" key="1">
    <source>
        <dbReference type="Pfam" id="PF05598"/>
    </source>
</evidence>
<name>T1CG16_9ZZZZ</name>
<dbReference type="PANTHER" id="PTHR35604">
    <property type="entry name" value="TRANSPOSASE INSH FOR INSERTION SEQUENCE ELEMENT IS5A-RELATED"/>
    <property type="match status" value="1"/>
</dbReference>
<dbReference type="AlphaFoldDB" id="T1CG16"/>
<feature type="domain" description="Transposase InsH N-terminal" evidence="1">
    <location>
        <begin position="28"/>
        <end position="120"/>
    </location>
</feature>
<feature type="non-terminal residue" evidence="2">
    <location>
        <position position="180"/>
    </location>
</feature>
<feature type="non-terminal residue" evidence="2">
    <location>
        <position position="1"/>
    </location>
</feature>
<dbReference type="EMBL" id="AUZZ01001005">
    <property type="protein sequence ID" value="EQD65970.1"/>
    <property type="molecule type" value="Genomic_DNA"/>
</dbReference>
<dbReference type="InterPro" id="IPR008490">
    <property type="entry name" value="Transposase_InsH_N"/>
</dbReference>
<protein>
    <submittedName>
        <fullName evidence="2">Transposase, IS4 family protein</fullName>
    </submittedName>
</protein>
<organism evidence="2">
    <name type="scientific">mine drainage metagenome</name>
    <dbReference type="NCBI Taxonomy" id="410659"/>
    <lineage>
        <taxon>unclassified sequences</taxon>
        <taxon>metagenomes</taxon>
        <taxon>ecological metagenomes</taxon>
    </lineage>
</organism>
<dbReference type="Pfam" id="PF05598">
    <property type="entry name" value="DUF772"/>
    <property type="match status" value="1"/>
</dbReference>
<evidence type="ECO:0000313" key="2">
    <source>
        <dbReference type="EMBL" id="EQD65970.1"/>
    </source>
</evidence>
<dbReference type="PANTHER" id="PTHR35604:SF2">
    <property type="entry name" value="TRANSPOSASE INSH FOR INSERTION SEQUENCE ELEMENT IS5A-RELATED"/>
    <property type="match status" value="1"/>
</dbReference>
<comment type="caution">
    <text evidence="2">The sequence shown here is derived from an EMBL/GenBank/DDBJ whole genome shotgun (WGS) entry which is preliminary data.</text>
</comment>
<sequence>SIGVVKPKNQIKQKRFITDDLLGRIYDELPRPSIYTLLADHGEELFPSDFFCDLYPSRRGRPTTPARTIATVMILGAFEGLADEKATAKLKYDLRWKVAAGIAIDAPVFNYSVICLLRSRLLNSSNAERIFDAVLSFAKDNKIVISKIRSIDSTALYDSVETKSTIRMIEAALCDIESRN</sequence>
<accession>T1CG16</accession>
<reference evidence="2" key="2">
    <citation type="journal article" date="2014" name="ISME J.">
        <title>Microbial stratification in low pH oxic and suboxic macroscopic growths along an acid mine drainage.</title>
        <authorList>
            <person name="Mendez-Garcia C."/>
            <person name="Mesa V."/>
            <person name="Sprenger R.R."/>
            <person name="Richter M."/>
            <person name="Diez M.S."/>
            <person name="Solano J."/>
            <person name="Bargiela R."/>
            <person name="Golyshina O.V."/>
            <person name="Manteca A."/>
            <person name="Ramos J.L."/>
            <person name="Gallego J.R."/>
            <person name="Llorente I."/>
            <person name="Martins Dos Santos V.A."/>
            <person name="Jensen O.N."/>
            <person name="Pelaez A.I."/>
            <person name="Sanchez J."/>
            <person name="Ferrer M."/>
        </authorList>
    </citation>
    <scope>NUCLEOTIDE SEQUENCE</scope>
</reference>
<reference evidence="2" key="1">
    <citation type="submission" date="2013-08" db="EMBL/GenBank/DDBJ databases">
        <authorList>
            <person name="Mendez C."/>
            <person name="Richter M."/>
            <person name="Ferrer M."/>
            <person name="Sanchez J."/>
        </authorList>
    </citation>
    <scope>NUCLEOTIDE SEQUENCE</scope>
</reference>
<gene>
    <name evidence="2" type="ORF">B2A_01357</name>
</gene>
<proteinExistence type="predicted"/>